<name>A0A4U0XT14_9PEZI</name>
<dbReference type="Proteomes" id="UP000309340">
    <property type="component" value="Unassembled WGS sequence"/>
</dbReference>
<dbReference type="AlphaFoldDB" id="A0A4U0XT14"/>
<dbReference type="InterPro" id="IPR011009">
    <property type="entry name" value="Kinase-like_dom_sf"/>
</dbReference>
<dbReference type="PROSITE" id="PS50011">
    <property type="entry name" value="PROTEIN_KINASE_DOM"/>
    <property type="match status" value="1"/>
</dbReference>
<feature type="domain" description="Protein kinase" evidence="1">
    <location>
        <begin position="34"/>
        <end position="263"/>
    </location>
</feature>
<gene>
    <name evidence="2" type="ORF">B0A55_01604</name>
</gene>
<proteinExistence type="predicted"/>
<evidence type="ECO:0000313" key="3">
    <source>
        <dbReference type="Proteomes" id="UP000309340"/>
    </source>
</evidence>
<comment type="caution">
    <text evidence="2">The sequence shown here is derived from an EMBL/GenBank/DDBJ whole genome shotgun (WGS) entry which is preliminary data.</text>
</comment>
<dbReference type="EMBL" id="NAJQ01000063">
    <property type="protein sequence ID" value="TKA80804.1"/>
    <property type="molecule type" value="Genomic_DNA"/>
</dbReference>
<dbReference type="STRING" id="329884.A0A4U0XT14"/>
<dbReference type="Gene3D" id="1.10.510.10">
    <property type="entry name" value="Transferase(Phosphotransferase) domain 1"/>
    <property type="match status" value="1"/>
</dbReference>
<dbReference type="SUPFAM" id="SSF56112">
    <property type="entry name" value="Protein kinase-like (PK-like)"/>
    <property type="match status" value="1"/>
</dbReference>
<dbReference type="GO" id="GO:0005524">
    <property type="term" value="F:ATP binding"/>
    <property type="evidence" value="ECO:0007669"/>
    <property type="project" value="InterPro"/>
</dbReference>
<organism evidence="2 3">
    <name type="scientific">Friedmanniomyces simplex</name>
    <dbReference type="NCBI Taxonomy" id="329884"/>
    <lineage>
        <taxon>Eukaryota</taxon>
        <taxon>Fungi</taxon>
        <taxon>Dikarya</taxon>
        <taxon>Ascomycota</taxon>
        <taxon>Pezizomycotina</taxon>
        <taxon>Dothideomycetes</taxon>
        <taxon>Dothideomycetidae</taxon>
        <taxon>Mycosphaerellales</taxon>
        <taxon>Teratosphaeriaceae</taxon>
        <taxon>Friedmanniomyces</taxon>
    </lineage>
</organism>
<dbReference type="InterPro" id="IPR051681">
    <property type="entry name" value="Ser/Thr_Kinases-Pseudokinases"/>
</dbReference>
<keyword evidence="3" id="KW-1185">Reference proteome</keyword>
<evidence type="ECO:0000313" key="2">
    <source>
        <dbReference type="EMBL" id="TKA80804.1"/>
    </source>
</evidence>
<evidence type="ECO:0000259" key="1">
    <source>
        <dbReference type="PROSITE" id="PS50011"/>
    </source>
</evidence>
<reference evidence="2 3" key="1">
    <citation type="submission" date="2017-03" db="EMBL/GenBank/DDBJ databases">
        <title>Genomes of endolithic fungi from Antarctica.</title>
        <authorList>
            <person name="Coleine C."/>
            <person name="Masonjones S."/>
            <person name="Stajich J.E."/>
        </authorList>
    </citation>
    <scope>NUCLEOTIDE SEQUENCE [LARGE SCALE GENOMIC DNA]</scope>
    <source>
        <strain evidence="2 3">CCFEE 5184</strain>
    </source>
</reference>
<dbReference type="InterPro" id="IPR000719">
    <property type="entry name" value="Prot_kinase_dom"/>
</dbReference>
<dbReference type="InterPro" id="IPR001245">
    <property type="entry name" value="Ser-Thr/Tyr_kinase_cat_dom"/>
</dbReference>
<dbReference type="PANTHER" id="PTHR44329">
    <property type="entry name" value="SERINE/THREONINE-PROTEIN KINASE TNNI3K-RELATED"/>
    <property type="match status" value="1"/>
</dbReference>
<sequence length="263" mass="28972">MTTCAACSLRNDHIAPQIGNTGNFTRSGTARIPAGVVEVIGGGTTSLVGLLDDGNILKYPYVKGECDREFQVEAAIYEALGQHPRIIEFLGRSEHGGLKLERGTRLTKYLDTTDDPVLKLRWARQIAEGLSFLHSRGVIHCDLQPDKTLLDEGKNIKLCDLQGTMGAYDGAALERVRYCLPRPDYLPSIESDIFALGSTIFRIMTGSDPYEGIPDVDVELKYEQLDFPATNFTAGAQVLKCWQQKYLCGDEVVRKLASITVDV</sequence>
<protein>
    <recommendedName>
        <fullName evidence="1">Protein kinase domain-containing protein</fullName>
    </recommendedName>
</protein>
<dbReference type="Pfam" id="PF07714">
    <property type="entry name" value="PK_Tyr_Ser-Thr"/>
    <property type="match status" value="1"/>
</dbReference>
<dbReference type="OrthoDB" id="1668230at2759"/>
<dbReference type="GO" id="GO:0004674">
    <property type="term" value="F:protein serine/threonine kinase activity"/>
    <property type="evidence" value="ECO:0007669"/>
    <property type="project" value="TreeGrafter"/>
</dbReference>
<accession>A0A4U0XT14</accession>